<dbReference type="EMBL" id="KZ613466">
    <property type="protein sequence ID" value="PMD27485.1"/>
    <property type="molecule type" value="Genomic_DNA"/>
</dbReference>
<dbReference type="AlphaFoldDB" id="A0A2J6QMJ7"/>
<dbReference type="OrthoDB" id="2915840at2759"/>
<keyword evidence="2" id="KW-1185">Reference proteome</keyword>
<feature type="non-terminal residue" evidence="1">
    <location>
        <position position="1"/>
    </location>
</feature>
<evidence type="ECO:0000313" key="1">
    <source>
        <dbReference type="EMBL" id="PMD27485.1"/>
    </source>
</evidence>
<accession>A0A2J6QMJ7</accession>
<evidence type="ECO:0000313" key="2">
    <source>
        <dbReference type="Proteomes" id="UP000235672"/>
    </source>
</evidence>
<gene>
    <name evidence="1" type="ORF">NA56DRAFT_561958</name>
</gene>
<proteinExistence type="predicted"/>
<reference evidence="1 2" key="1">
    <citation type="submission" date="2016-05" db="EMBL/GenBank/DDBJ databases">
        <title>A degradative enzymes factory behind the ericoid mycorrhizal symbiosis.</title>
        <authorList>
            <consortium name="DOE Joint Genome Institute"/>
            <person name="Martino E."/>
            <person name="Morin E."/>
            <person name="Grelet G."/>
            <person name="Kuo A."/>
            <person name="Kohler A."/>
            <person name="Daghino S."/>
            <person name="Barry K."/>
            <person name="Choi C."/>
            <person name="Cichocki N."/>
            <person name="Clum A."/>
            <person name="Copeland A."/>
            <person name="Hainaut M."/>
            <person name="Haridas S."/>
            <person name="Labutti K."/>
            <person name="Lindquist E."/>
            <person name="Lipzen A."/>
            <person name="Khouja H.-R."/>
            <person name="Murat C."/>
            <person name="Ohm R."/>
            <person name="Olson A."/>
            <person name="Spatafora J."/>
            <person name="Veneault-Fourrey C."/>
            <person name="Henrissat B."/>
            <person name="Grigoriev I."/>
            <person name="Martin F."/>
            <person name="Perotto S."/>
        </authorList>
    </citation>
    <scope>NUCLEOTIDE SEQUENCE [LARGE SCALE GENOMIC DNA]</scope>
    <source>
        <strain evidence="1 2">UAMH 7357</strain>
    </source>
</reference>
<dbReference type="Proteomes" id="UP000235672">
    <property type="component" value="Unassembled WGS sequence"/>
</dbReference>
<name>A0A2J6QMJ7_9HELO</name>
<organism evidence="1 2">
    <name type="scientific">Hyaloscypha hepaticicola</name>
    <dbReference type="NCBI Taxonomy" id="2082293"/>
    <lineage>
        <taxon>Eukaryota</taxon>
        <taxon>Fungi</taxon>
        <taxon>Dikarya</taxon>
        <taxon>Ascomycota</taxon>
        <taxon>Pezizomycotina</taxon>
        <taxon>Leotiomycetes</taxon>
        <taxon>Helotiales</taxon>
        <taxon>Hyaloscyphaceae</taxon>
        <taxon>Hyaloscypha</taxon>
    </lineage>
</organism>
<sequence>EQEQEIALFAAWNQRRYIRSGIERNDMAFELSGNTDSLLENLGLSSHREGFCKASDFAGLKDQYIRKYGRHV</sequence>
<protein>
    <submittedName>
        <fullName evidence="1">Uncharacterized protein</fullName>
    </submittedName>
</protein>